<feature type="transmembrane region" description="Helical" evidence="2">
    <location>
        <begin position="141"/>
        <end position="164"/>
    </location>
</feature>
<proteinExistence type="predicted"/>
<feature type="transmembrane region" description="Helical" evidence="2">
    <location>
        <begin position="106"/>
        <end position="135"/>
    </location>
</feature>
<dbReference type="Proteomes" id="UP001522868">
    <property type="component" value="Unassembled WGS sequence"/>
</dbReference>
<dbReference type="InterPro" id="IPR046291">
    <property type="entry name" value="DUF6328"/>
</dbReference>
<reference evidence="3 4" key="1">
    <citation type="submission" date="2022-04" db="EMBL/GenBank/DDBJ databases">
        <title>Streptomyces sp. nov. LCR6-01 isolated from Lichen of Dirinaria sp.</title>
        <authorList>
            <person name="Kanchanasin P."/>
            <person name="Tanasupawat S."/>
            <person name="Phongsopitanun W."/>
        </authorList>
    </citation>
    <scope>NUCLEOTIDE SEQUENCE [LARGE SCALE GENOMIC DNA]</scope>
    <source>
        <strain evidence="3 4">LCR6-01</strain>
    </source>
</reference>
<comment type="caution">
    <text evidence="3">The sequence shown here is derived from an EMBL/GenBank/DDBJ whole genome shotgun (WGS) entry which is preliminary data.</text>
</comment>
<dbReference type="EMBL" id="JALPTH010000029">
    <property type="protein sequence ID" value="MCK8680686.1"/>
    <property type="molecule type" value="Genomic_DNA"/>
</dbReference>
<accession>A0ABT0IHA8</accession>
<keyword evidence="2" id="KW-1133">Transmembrane helix</keyword>
<dbReference type="RefSeq" id="WP_248636509.1">
    <property type="nucleotide sequence ID" value="NZ_JALPTH010000029.1"/>
</dbReference>
<gene>
    <name evidence="3" type="ORF">M1O15_25480</name>
</gene>
<evidence type="ECO:0000313" key="3">
    <source>
        <dbReference type="EMBL" id="MCK8680686.1"/>
    </source>
</evidence>
<protein>
    <submittedName>
        <fullName evidence="3">DUF6328 family protein</fullName>
    </submittedName>
</protein>
<organism evidence="3 4">
    <name type="scientific">Streptomyces lichenis</name>
    <dbReference type="NCBI Taxonomy" id="2306967"/>
    <lineage>
        <taxon>Bacteria</taxon>
        <taxon>Bacillati</taxon>
        <taxon>Actinomycetota</taxon>
        <taxon>Actinomycetes</taxon>
        <taxon>Kitasatosporales</taxon>
        <taxon>Streptomycetaceae</taxon>
        <taxon>Streptomyces</taxon>
    </lineage>
</organism>
<feature type="transmembrane region" description="Helical" evidence="2">
    <location>
        <begin position="48"/>
        <end position="66"/>
    </location>
</feature>
<keyword evidence="2" id="KW-0812">Transmembrane</keyword>
<dbReference type="Pfam" id="PF19853">
    <property type="entry name" value="DUF6328"/>
    <property type="match status" value="1"/>
</dbReference>
<name>A0ABT0IHA8_9ACTN</name>
<keyword evidence="2" id="KW-0472">Membrane</keyword>
<sequence>MAETGVHREDAADERPRHGRDESAEERADRRWVDLLQELRVAQTGMQILFGVLLIVVFQPAFATLGGADRTLYVTAVTLGAATVAALIAPVALHRMVAGRHIKPETVVLAAAIAKASMGLLAATMSAALLLLLRVAVDDTIAAVLTGAFVLWLLMLWLLLPMWARRHYSSRR</sequence>
<keyword evidence="4" id="KW-1185">Reference proteome</keyword>
<feature type="region of interest" description="Disordered" evidence="1">
    <location>
        <begin position="1"/>
        <end position="26"/>
    </location>
</feature>
<evidence type="ECO:0000313" key="4">
    <source>
        <dbReference type="Proteomes" id="UP001522868"/>
    </source>
</evidence>
<evidence type="ECO:0000256" key="2">
    <source>
        <dbReference type="SAM" id="Phobius"/>
    </source>
</evidence>
<feature type="transmembrane region" description="Helical" evidence="2">
    <location>
        <begin position="72"/>
        <end position="94"/>
    </location>
</feature>
<evidence type="ECO:0000256" key="1">
    <source>
        <dbReference type="SAM" id="MobiDB-lite"/>
    </source>
</evidence>